<dbReference type="EMBL" id="JARBHB010000005">
    <property type="protein sequence ID" value="KAJ8884330.1"/>
    <property type="molecule type" value="Genomic_DNA"/>
</dbReference>
<feature type="region of interest" description="Disordered" evidence="1">
    <location>
        <begin position="472"/>
        <end position="510"/>
    </location>
</feature>
<feature type="region of interest" description="Disordered" evidence="1">
    <location>
        <begin position="526"/>
        <end position="559"/>
    </location>
</feature>
<dbReference type="Proteomes" id="UP001159363">
    <property type="component" value="Chromosome 4"/>
</dbReference>
<name>A0ABQ9HJ69_9NEOP</name>
<feature type="compositionally biased region" description="Polar residues" evidence="1">
    <location>
        <begin position="18"/>
        <end position="36"/>
    </location>
</feature>
<organism evidence="2 3">
    <name type="scientific">Dryococelus australis</name>
    <dbReference type="NCBI Taxonomy" id="614101"/>
    <lineage>
        <taxon>Eukaryota</taxon>
        <taxon>Metazoa</taxon>
        <taxon>Ecdysozoa</taxon>
        <taxon>Arthropoda</taxon>
        <taxon>Hexapoda</taxon>
        <taxon>Insecta</taxon>
        <taxon>Pterygota</taxon>
        <taxon>Neoptera</taxon>
        <taxon>Polyneoptera</taxon>
        <taxon>Phasmatodea</taxon>
        <taxon>Verophasmatodea</taxon>
        <taxon>Anareolatae</taxon>
        <taxon>Phasmatidae</taxon>
        <taxon>Eurycanthinae</taxon>
        <taxon>Dryococelus</taxon>
    </lineage>
</organism>
<gene>
    <name evidence="2" type="ORF">PR048_016187</name>
</gene>
<proteinExistence type="predicted"/>
<keyword evidence="3" id="KW-1185">Reference proteome</keyword>
<evidence type="ECO:0008006" key="4">
    <source>
        <dbReference type="Google" id="ProtNLM"/>
    </source>
</evidence>
<comment type="caution">
    <text evidence="2">The sequence shown here is derived from an EMBL/GenBank/DDBJ whole genome shotgun (WGS) entry which is preliminary data.</text>
</comment>
<evidence type="ECO:0000256" key="1">
    <source>
        <dbReference type="SAM" id="MobiDB-lite"/>
    </source>
</evidence>
<feature type="compositionally biased region" description="Basic residues" evidence="1">
    <location>
        <begin position="486"/>
        <end position="498"/>
    </location>
</feature>
<evidence type="ECO:0000313" key="3">
    <source>
        <dbReference type="Proteomes" id="UP001159363"/>
    </source>
</evidence>
<sequence>MGRGDEALSRPFAEQEPVSPSTNRTGHLQFRSSGVPQNPHGRVNSGGGSNELRFRPTVPPGVLGARRIAESLGVGRPQSSDEPRARPPGDFGVHACARLYHVIANFCRRASSPRRSGQRRAPASRPGQRTLQLNFTFSFVVGTQQNSSRLRQNAKLTNEYEETAHVIRSPAEIPLKLRDLHYMSERNVRNSLAKGAHIDVISLSLQQRKKLVSKERWAIYNCVGDMKRGRGARTTRISLISLVCELETQEDINPYNRTPLPFQPTHVLTSTRLLRGSRWNPAAPFCCSARLPTYYNFKFSDPTDILFNGGRRKLGAEEEEGRFITTVTATWEGLGARIDKKNPCRTKEEDFRKPTSKFITLKMRRLNTAPLFTVLKKMGKAFFNGTSWRRRQGEEKAYNRRGHRHFTSLGRYSLSAGVDRLLVRNLGHPVGYQLVCGGEEKLTPAPLRTHQTYFKLQSNIIVQDSQGSAWELGGVNRGGKREGSRIVHRASHRTRKKPKETSTATSASGARERRYLYWRRPAAPTLADQQARPADVRRGARQTHPRRSEGKPSQTANISSTSYGAVGLTSVRCAGIAVTTGAVLNIRKACIRYGLEPPLADIQTAMRQGIPSYNWRAVPWGTYHHASCSYTLHRSGALTAEPNDVALAERLDCTKAKWVQSPAGLLPDFRKWESCRAMPLVGGFFSGIFCFRALDFQRCSILASFHPHRLSRLRCQKAAQILQLSY</sequence>
<evidence type="ECO:0000313" key="2">
    <source>
        <dbReference type="EMBL" id="KAJ8884330.1"/>
    </source>
</evidence>
<reference evidence="2 3" key="1">
    <citation type="submission" date="2023-02" db="EMBL/GenBank/DDBJ databases">
        <title>LHISI_Scaffold_Assembly.</title>
        <authorList>
            <person name="Stuart O.P."/>
            <person name="Cleave R."/>
            <person name="Magrath M.J.L."/>
            <person name="Mikheyev A.S."/>
        </authorList>
    </citation>
    <scope>NUCLEOTIDE SEQUENCE [LARGE SCALE GENOMIC DNA]</scope>
    <source>
        <strain evidence="2">Daus_M_001</strain>
        <tissue evidence="2">Leg muscle</tissue>
    </source>
</reference>
<feature type="region of interest" description="Disordered" evidence="1">
    <location>
        <begin position="1"/>
        <end position="62"/>
    </location>
</feature>
<protein>
    <recommendedName>
        <fullName evidence="4">Ribosomal protein S3</fullName>
    </recommendedName>
</protein>
<accession>A0ABQ9HJ69</accession>